<dbReference type="AlphaFoldDB" id="F2TWV3"/>
<accession>F2TWV3</accession>
<dbReference type="InterPro" id="IPR009060">
    <property type="entry name" value="UBA-like_sf"/>
</dbReference>
<evidence type="ECO:0000313" key="2">
    <source>
        <dbReference type="Proteomes" id="UP000007799"/>
    </source>
</evidence>
<dbReference type="CDD" id="cd14279">
    <property type="entry name" value="CUE"/>
    <property type="match status" value="1"/>
</dbReference>
<dbReference type="SUPFAM" id="SSF46934">
    <property type="entry name" value="UBA-like"/>
    <property type="match status" value="1"/>
</dbReference>
<protein>
    <recommendedName>
        <fullName evidence="3">CUE domain-containing protein</fullName>
    </recommendedName>
</protein>
<evidence type="ECO:0008006" key="3">
    <source>
        <dbReference type="Google" id="ProtNLM"/>
    </source>
</evidence>
<dbReference type="InParanoid" id="F2TWV3"/>
<dbReference type="Gene3D" id="1.10.8.10">
    <property type="entry name" value="DNA helicase RuvA subunit, C-terminal domain"/>
    <property type="match status" value="1"/>
</dbReference>
<dbReference type="RefSeq" id="XP_004999118.1">
    <property type="nucleotide sequence ID" value="XM_004999061.1"/>
</dbReference>
<dbReference type="Proteomes" id="UP000007799">
    <property type="component" value="Unassembled WGS sequence"/>
</dbReference>
<proteinExistence type="predicted"/>
<dbReference type="GeneID" id="16067885"/>
<name>F2TWV3_SALR5</name>
<gene>
    <name evidence="1" type="ORF">PTSG_00573</name>
</gene>
<dbReference type="EMBL" id="GL832955">
    <property type="protein sequence ID" value="EGD72549.1"/>
    <property type="molecule type" value="Genomic_DNA"/>
</dbReference>
<keyword evidence="2" id="KW-1185">Reference proteome</keyword>
<reference evidence="1" key="1">
    <citation type="submission" date="2009-08" db="EMBL/GenBank/DDBJ databases">
        <title>Annotation of Salpingoeca rosetta.</title>
        <authorList>
            <consortium name="The Broad Institute Genome Sequencing Platform"/>
            <person name="Russ C."/>
            <person name="Cuomo C."/>
            <person name="Burger G."/>
            <person name="Gray M.W."/>
            <person name="Holland P.W.H."/>
            <person name="King N."/>
            <person name="Lang F.B.F."/>
            <person name="Roger A.J."/>
            <person name="Ruiz-Trillo I."/>
            <person name="Young S.K."/>
            <person name="Zeng Q."/>
            <person name="Gargeya S."/>
            <person name="Alvarado L."/>
            <person name="Berlin A."/>
            <person name="Chapman S.B."/>
            <person name="Chen Z."/>
            <person name="Freedman E."/>
            <person name="Gellesch M."/>
            <person name="Goldberg J."/>
            <person name="Griggs A."/>
            <person name="Gujja S."/>
            <person name="Heilman E."/>
            <person name="Heiman D."/>
            <person name="Howarth C."/>
            <person name="Mehta T."/>
            <person name="Neiman D."/>
            <person name="Pearson M."/>
            <person name="Roberts A."/>
            <person name="Saif S."/>
            <person name="Shea T."/>
            <person name="Shenoy N."/>
            <person name="Sisk P."/>
            <person name="Stolte C."/>
            <person name="Sykes S."/>
            <person name="White J."/>
            <person name="Yandava C."/>
            <person name="Haas B."/>
            <person name="Nusbaum C."/>
            <person name="Birren B."/>
        </authorList>
    </citation>
    <scope>NUCLEOTIDE SEQUENCE [LARGE SCALE GENOMIC DNA]</scope>
    <source>
        <strain evidence="1">ATCC 50818</strain>
    </source>
</reference>
<dbReference type="KEGG" id="sre:PTSG_00573"/>
<sequence>MNVRLLSALALSVLFAFKGQYTTAVIVSALTLLIHYFFRTTEDAPAAGRQRKARRDEVRALLAAVPNISESRAKNALSMCNNNVEKAIEMLEKSQGSLRNQFLERKHAMFDEARRKYLAKHSNEARA</sequence>
<evidence type="ECO:0000313" key="1">
    <source>
        <dbReference type="EMBL" id="EGD72549.1"/>
    </source>
</evidence>
<organism evidence="2">
    <name type="scientific">Salpingoeca rosetta (strain ATCC 50818 / BSB-021)</name>
    <dbReference type="NCBI Taxonomy" id="946362"/>
    <lineage>
        <taxon>Eukaryota</taxon>
        <taxon>Choanoflagellata</taxon>
        <taxon>Craspedida</taxon>
        <taxon>Salpingoecidae</taxon>
        <taxon>Salpingoeca</taxon>
    </lineage>
</organism>